<dbReference type="Proteomes" id="UP000230423">
    <property type="component" value="Unassembled WGS sequence"/>
</dbReference>
<dbReference type="SMART" id="SM00198">
    <property type="entry name" value="SCP"/>
    <property type="match status" value="1"/>
</dbReference>
<keyword evidence="3" id="KW-1185">Reference proteome</keyword>
<feature type="domain" description="SCP" evidence="1">
    <location>
        <begin position="25"/>
        <end position="184"/>
    </location>
</feature>
<evidence type="ECO:0000313" key="2">
    <source>
        <dbReference type="EMBL" id="PIO69904.1"/>
    </source>
</evidence>
<accession>A0A2G9UI38</accession>
<dbReference type="InterPro" id="IPR002413">
    <property type="entry name" value="V5_allergen-like"/>
</dbReference>
<organism evidence="2 3">
    <name type="scientific">Teladorsagia circumcincta</name>
    <name type="common">Brown stomach worm</name>
    <name type="synonym">Ostertagia circumcincta</name>
    <dbReference type="NCBI Taxonomy" id="45464"/>
    <lineage>
        <taxon>Eukaryota</taxon>
        <taxon>Metazoa</taxon>
        <taxon>Ecdysozoa</taxon>
        <taxon>Nematoda</taxon>
        <taxon>Chromadorea</taxon>
        <taxon>Rhabditida</taxon>
        <taxon>Rhabditina</taxon>
        <taxon>Rhabditomorpha</taxon>
        <taxon>Strongyloidea</taxon>
        <taxon>Trichostrongylidae</taxon>
        <taxon>Teladorsagia</taxon>
    </lineage>
</organism>
<protein>
    <submittedName>
        <fullName evidence="2">SCP-like protein</fullName>
    </submittedName>
</protein>
<dbReference type="InterPro" id="IPR014044">
    <property type="entry name" value="CAP_dom"/>
</dbReference>
<dbReference type="SUPFAM" id="SSF55797">
    <property type="entry name" value="PR-1-like"/>
    <property type="match status" value="1"/>
</dbReference>
<evidence type="ECO:0000259" key="1">
    <source>
        <dbReference type="SMART" id="SM00198"/>
    </source>
</evidence>
<dbReference type="PRINTS" id="PR00837">
    <property type="entry name" value="V5TPXLIKE"/>
</dbReference>
<dbReference type="PANTHER" id="PTHR10334">
    <property type="entry name" value="CYSTEINE-RICH SECRETORY PROTEIN-RELATED"/>
    <property type="match status" value="1"/>
</dbReference>
<dbReference type="PRINTS" id="PR00838">
    <property type="entry name" value="V5ALLERGEN"/>
</dbReference>
<evidence type="ECO:0000313" key="3">
    <source>
        <dbReference type="Proteomes" id="UP000230423"/>
    </source>
</evidence>
<dbReference type="Gene3D" id="3.40.33.10">
    <property type="entry name" value="CAP"/>
    <property type="match status" value="1"/>
</dbReference>
<dbReference type="InterPro" id="IPR001283">
    <property type="entry name" value="CRISP-related"/>
</dbReference>
<gene>
    <name evidence="2" type="ORF">TELCIR_08262</name>
</gene>
<sequence>MPNFIESSPAEDLGELECGGEMTAEHRAVFIQDHNKYRSLVAKGKYTIDAPSSELRVLPRASRMIQLKYNCSLEKSALEWAQQAQCGRVHSKDLHVGENMYRVSSYGSYLDKSFSEVAKQATEKWSTEIKKNGASSIDEWNKSIGHATQVFWADTTTIGCAITRCDDQSMSAICHYYPQGNYRGKQWYKPGETLSECGKYGESEVAHLDTGLCELQ</sequence>
<proteinExistence type="predicted"/>
<dbReference type="EMBL" id="KZ346472">
    <property type="protein sequence ID" value="PIO69904.1"/>
    <property type="molecule type" value="Genomic_DNA"/>
</dbReference>
<dbReference type="OrthoDB" id="5874910at2759"/>
<dbReference type="Pfam" id="PF00188">
    <property type="entry name" value="CAP"/>
    <property type="match status" value="1"/>
</dbReference>
<dbReference type="AlphaFoldDB" id="A0A2G9UI38"/>
<dbReference type="InterPro" id="IPR035940">
    <property type="entry name" value="CAP_sf"/>
</dbReference>
<name>A0A2G9UI38_TELCI</name>
<dbReference type="CDD" id="cd05380">
    <property type="entry name" value="CAP_euk"/>
    <property type="match status" value="1"/>
</dbReference>
<reference evidence="2 3" key="1">
    <citation type="submission" date="2015-09" db="EMBL/GenBank/DDBJ databases">
        <title>Draft genome of the parasitic nematode Teladorsagia circumcincta isolate WARC Sus (inbred).</title>
        <authorList>
            <person name="Mitreva M."/>
        </authorList>
    </citation>
    <scope>NUCLEOTIDE SEQUENCE [LARGE SCALE GENOMIC DNA]</scope>
    <source>
        <strain evidence="2 3">S</strain>
    </source>
</reference>